<feature type="coiled-coil region" evidence="1">
    <location>
        <begin position="31"/>
        <end position="142"/>
    </location>
</feature>
<evidence type="ECO:0000313" key="2">
    <source>
        <dbReference type="EMBL" id="EXX63386.1"/>
    </source>
</evidence>
<dbReference type="AlphaFoldDB" id="A0A015KTY8"/>
<proteinExistence type="predicted"/>
<dbReference type="OrthoDB" id="2357605at2759"/>
<dbReference type="OMA" id="ECAYNAN"/>
<gene>
    <name evidence="2" type="ORF">RirG_152810</name>
</gene>
<evidence type="ECO:0000313" key="3">
    <source>
        <dbReference type="Proteomes" id="UP000022910"/>
    </source>
</evidence>
<sequence>MDDSSENLFSDKPREFIEKLGFSYYELNNKFINLLEENQKIKQQCKNLEEKNQENLRLNSELNEKNQEISCTNSNLIEENKEVSRINSELKEKLEEKEKKFEEFQRYVSNLENQRNEELKQLKKLEMMSQNLDKNLGILKLEEINENIIKTFRENNEDFLASFSNKDPGSKSLPYSNIKVVVGLDFGTTYSGFSYCHVANKQNICSNEIWPGKVGKLKINTILRYDDEYNNVLLWGAPALVKKQIRKIAKKNNQYNERNKLVELFKLFLGNLQENSRPKLPVDYKKAITDYLKEIGKVIKDTIATHWNINFFENVLLILTVPAEYSEKYIAIMRECAYNANLINDKYSKNLQFISAPEAAAIYCMKNELQKYDLLNIEETFMVVDCGGGTVDLTTRKLVGNKLSEITERIGYFCGSTFIDREFIEFLRRKLGYRAIDHLKENNYDQFQCLVQEFRKNAKEPFTGVNREFYYELDIENISPNLLQYVDEEIREMMEKDEWLIKVNFNDIKLMFDPIIDRIIRLIYVQLENIQKACSAIFLVGGFSENKYLQRRIKQEFCHYIKCLRISDQPIAAISRGAVVYGLSIKSSDCIISSRVLKYTYGIKLCVDWKEGDPIERKIFHGKVIKFSPLVRKGTVVKVDQVFNSSNHRPSNPSQTALNFALYRTSEYNVEYCDEPGVELLGSLRIDLPDVHLGYNRSVTFGLSFGQMEISAFAENAVNGQKYVTSFSLNDDDDYD</sequence>
<dbReference type="STRING" id="1432141.A0A015KTY8"/>
<reference evidence="2 3" key="1">
    <citation type="submission" date="2014-02" db="EMBL/GenBank/DDBJ databases">
        <title>Single nucleus genome sequencing reveals high similarity among nuclei of an endomycorrhizal fungus.</title>
        <authorList>
            <person name="Lin K."/>
            <person name="Geurts R."/>
            <person name="Zhang Z."/>
            <person name="Limpens E."/>
            <person name="Saunders D.G."/>
            <person name="Mu D."/>
            <person name="Pang E."/>
            <person name="Cao H."/>
            <person name="Cha H."/>
            <person name="Lin T."/>
            <person name="Zhou Q."/>
            <person name="Shang Y."/>
            <person name="Li Y."/>
            <person name="Ivanov S."/>
            <person name="Sharma T."/>
            <person name="Velzen R.V."/>
            <person name="Ruijter N.D."/>
            <person name="Aanen D.K."/>
            <person name="Win J."/>
            <person name="Kamoun S."/>
            <person name="Bisseling T."/>
            <person name="Huang S."/>
        </authorList>
    </citation>
    <scope>NUCLEOTIDE SEQUENCE [LARGE SCALE GENOMIC DNA]</scope>
    <source>
        <strain evidence="3">DAOM197198w</strain>
    </source>
</reference>
<dbReference type="SUPFAM" id="SSF53067">
    <property type="entry name" value="Actin-like ATPase domain"/>
    <property type="match status" value="2"/>
</dbReference>
<dbReference type="InterPro" id="IPR043129">
    <property type="entry name" value="ATPase_NBD"/>
</dbReference>
<keyword evidence="1" id="KW-0175">Coiled coil</keyword>
<evidence type="ECO:0008006" key="4">
    <source>
        <dbReference type="Google" id="ProtNLM"/>
    </source>
</evidence>
<comment type="caution">
    <text evidence="2">The sequence shown here is derived from an EMBL/GenBank/DDBJ whole genome shotgun (WGS) entry which is preliminary data.</text>
</comment>
<dbReference type="PANTHER" id="PTHR14187">
    <property type="entry name" value="ALPHA KINASE/ELONGATION FACTOR 2 KINASE"/>
    <property type="match status" value="1"/>
</dbReference>
<dbReference type="Gene3D" id="3.30.420.40">
    <property type="match status" value="2"/>
</dbReference>
<protein>
    <recommendedName>
        <fullName evidence="4">Hsp70 family protein</fullName>
    </recommendedName>
</protein>
<dbReference type="HOGENOM" id="CLU_009958_7_1_1"/>
<evidence type="ECO:0000256" key="1">
    <source>
        <dbReference type="SAM" id="Coils"/>
    </source>
</evidence>
<accession>A0A015KTY8</accession>
<dbReference type="Proteomes" id="UP000022910">
    <property type="component" value="Unassembled WGS sequence"/>
</dbReference>
<dbReference type="PANTHER" id="PTHR14187:SF5">
    <property type="entry name" value="HEAT SHOCK 70 KDA PROTEIN 12A"/>
    <property type="match status" value="1"/>
</dbReference>
<dbReference type="EMBL" id="JEMT01023963">
    <property type="protein sequence ID" value="EXX63386.1"/>
    <property type="molecule type" value="Genomic_DNA"/>
</dbReference>
<name>A0A015KTY8_RHIIW</name>
<keyword evidence="3" id="KW-1185">Reference proteome</keyword>
<dbReference type="Gene3D" id="3.90.640.10">
    <property type="entry name" value="Actin, Chain A, domain 4"/>
    <property type="match status" value="1"/>
</dbReference>
<organism evidence="2 3">
    <name type="scientific">Rhizophagus irregularis (strain DAOM 197198w)</name>
    <name type="common">Glomus intraradices</name>
    <dbReference type="NCBI Taxonomy" id="1432141"/>
    <lineage>
        <taxon>Eukaryota</taxon>
        <taxon>Fungi</taxon>
        <taxon>Fungi incertae sedis</taxon>
        <taxon>Mucoromycota</taxon>
        <taxon>Glomeromycotina</taxon>
        <taxon>Glomeromycetes</taxon>
        <taxon>Glomerales</taxon>
        <taxon>Glomeraceae</taxon>
        <taxon>Rhizophagus</taxon>
    </lineage>
</organism>